<dbReference type="SUPFAM" id="SSF56281">
    <property type="entry name" value="Metallo-hydrolase/oxidoreductase"/>
    <property type="match status" value="1"/>
</dbReference>
<dbReference type="InterPro" id="IPR050698">
    <property type="entry name" value="MBL"/>
</dbReference>
<evidence type="ECO:0000256" key="1">
    <source>
        <dbReference type="ARBA" id="ARBA00022801"/>
    </source>
</evidence>
<dbReference type="Proteomes" id="UP000320176">
    <property type="component" value="Unassembled WGS sequence"/>
</dbReference>
<evidence type="ECO:0000259" key="2">
    <source>
        <dbReference type="SMART" id="SM00849"/>
    </source>
</evidence>
<comment type="caution">
    <text evidence="4">The sequence shown here is derived from an EMBL/GenBank/DDBJ whole genome shotgun (WGS) entry which is preliminary data.</text>
</comment>
<feature type="domain" description="Beta-Casp" evidence="3">
    <location>
        <begin position="233"/>
        <end position="369"/>
    </location>
</feature>
<evidence type="ECO:0000313" key="5">
    <source>
        <dbReference type="Proteomes" id="UP000320176"/>
    </source>
</evidence>
<dbReference type="EC" id="3.1.-.-" evidence="4"/>
<dbReference type="InterPro" id="IPR036866">
    <property type="entry name" value="RibonucZ/Hydroxyglut_hydro"/>
</dbReference>
<proteinExistence type="predicted"/>
<dbReference type="AlphaFoldDB" id="A0A5C6AP95"/>
<dbReference type="EMBL" id="SJPN01000005">
    <property type="protein sequence ID" value="TWU00842.1"/>
    <property type="molecule type" value="Genomic_DNA"/>
</dbReference>
<accession>A0A5C6AP95</accession>
<dbReference type="SMART" id="SM00849">
    <property type="entry name" value="Lactamase_B"/>
    <property type="match status" value="1"/>
</dbReference>
<name>A0A5C6AP95_9BACT</name>
<dbReference type="SMART" id="SM01027">
    <property type="entry name" value="Beta-Casp"/>
    <property type="match status" value="1"/>
</dbReference>
<dbReference type="CDD" id="cd16295">
    <property type="entry name" value="TTHA0252-CPSF-like_MBL-fold"/>
    <property type="match status" value="1"/>
</dbReference>
<reference evidence="4 5" key="1">
    <citation type="submission" date="2019-02" db="EMBL/GenBank/DDBJ databases">
        <title>Deep-cultivation of Planctomycetes and their phenomic and genomic characterization uncovers novel biology.</title>
        <authorList>
            <person name="Wiegand S."/>
            <person name="Jogler M."/>
            <person name="Boedeker C."/>
            <person name="Pinto D."/>
            <person name="Vollmers J."/>
            <person name="Rivas-Marin E."/>
            <person name="Kohn T."/>
            <person name="Peeters S.H."/>
            <person name="Heuer A."/>
            <person name="Rast P."/>
            <person name="Oberbeckmann S."/>
            <person name="Bunk B."/>
            <person name="Jeske O."/>
            <person name="Meyerdierks A."/>
            <person name="Storesund J.E."/>
            <person name="Kallscheuer N."/>
            <person name="Luecker S."/>
            <person name="Lage O.M."/>
            <person name="Pohl T."/>
            <person name="Merkel B.J."/>
            <person name="Hornburger P."/>
            <person name="Mueller R.-W."/>
            <person name="Bruemmer F."/>
            <person name="Labrenz M."/>
            <person name="Spormann A.M."/>
            <person name="Op Den Camp H."/>
            <person name="Overmann J."/>
            <person name="Amann R."/>
            <person name="Jetten M.S.M."/>
            <person name="Mascher T."/>
            <person name="Medema M.H."/>
            <person name="Devos D.P."/>
            <person name="Kaster A.-K."/>
            <person name="Ovreas L."/>
            <person name="Rohde M."/>
            <person name="Galperin M.Y."/>
            <person name="Jogler C."/>
        </authorList>
    </citation>
    <scope>NUCLEOTIDE SEQUENCE [LARGE SCALE GENOMIC DNA]</scope>
    <source>
        <strain evidence="4 5">Pla52n</strain>
    </source>
</reference>
<dbReference type="Pfam" id="PF10996">
    <property type="entry name" value="Beta-Casp"/>
    <property type="match status" value="1"/>
</dbReference>
<dbReference type="GO" id="GO:0004521">
    <property type="term" value="F:RNA endonuclease activity"/>
    <property type="evidence" value="ECO:0007669"/>
    <property type="project" value="TreeGrafter"/>
</dbReference>
<dbReference type="Gene3D" id="3.60.15.10">
    <property type="entry name" value="Ribonuclease Z/Hydroxyacylglutathione hydrolase-like"/>
    <property type="match status" value="1"/>
</dbReference>
<dbReference type="Pfam" id="PF00753">
    <property type="entry name" value="Lactamase_B"/>
    <property type="match status" value="1"/>
</dbReference>
<dbReference type="GO" id="GO:0016787">
    <property type="term" value="F:hydrolase activity"/>
    <property type="evidence" value="ECO:0007669"/>
    <property type="project" value="UniProtKB-KW"/>
</dbReference>
<evidence type="ECO:0000259" key="3">
    <source>
        <dbReference type="SMART" id="SM01027"/>
    </source>
</evidence>
<dbReference type="OrthoDB" id="9803916at2"/>
<dbReference type="PANTHER" id="PTHR11203:SF37">
    <property type="entry name" value="INTEGRATOR COMPLEX SUBUNIT 11"/>
    <property type="match status" value="1"/>
</dbReference>
<keyword evidence="5" id="KW-1185">Reference proteome</keyword>
<sequence length="443" mass="49303">MHLQHHGGHQGVTGSCHQLTFSSGKSVLVDCGLFQGSDARRHPNLEIEFPLDGIEALLLTHVHIDHVGRLPYLMAAGFDGPIYCTQPTAKMLPLTIEDAIKIGFTRKERMIDAFQETVAKRLRPIPYHVWTEILPGVQIRVSPAGHILGSCYFEIDADGRRAVFSGDLGAPHAPLLKDPQPPERADLLVLESTYGDKCHDGREHRQQTLENILRKTLEDKGVTIIPAFSLGRTQELLYEMNGIFERIQQQSGRSIMKSVDVIVDSPLASRFTKVYEDLQPFWDAEAQHVLTYDDQPLMFENLTTIDDHDEHQSTLDYLAQSDLPAIVIAGSGMCTGGRVVNYLKRLLDRPTTDVLFVGYQSHGTPGRDIQAGRKSVRIHGEELKIRADVHTISGYSAHADQQNLIDFVTGMDSPPQEVVLVHGEDGPKKILGEKLSEHGINVR</sequence>
<dbReference type="InterPro" id="IPR011108">
    <property type="entry name" value="RMMBL"/>
</dbReference>
<organism evidence="4 5">
    <name type="scientific">Stieleria varia</name>
    <dbReference type="NCBI Taxonomy" id="2528005"/>
    <lineage>
        <taxon>Bacteria</taxon>
        <taxon>Pseudomonadati</taxon>
        <taxon>Planctomycetota</taxon>
        <taxon>Planctomycetia</taxon>
        <taxon>Pirellulales</taxon>
        <taxon>Pirellulaceae</taxon>
        <taxon>Stieleria</taxon>
    </lineage>
</organism>
<protein>
    <submittedName>
        <fullName evidence="4">Ribonuclease</fullName>
        <ecNumber evidence="4">3.1.-.-</ecNumber>
    </submittedName>
</protein>
<dbReference type="PANTHER" id="PTHR11203">
    <property type="entry name" value="CLEAVAGE AND POLYADENYLATION SPECIFICITY FACTOR FAMILY MEMBER"/>
    <property type="match status" value="1"/>
</dbReference>
<dbReference type="InterPro" id="IPR001279">
    <property type="entry name" value="Metallo-B-lactamas"/>
</dbReference>
<keyword evidence="1 4" id="KW-0378">Hydrolase</keyword>
<dbReference type="RefSeq" id="WP_146521396.1">
    <property type="nucleotide sequence ID" value="NZ_CP151726.1"/>
</dbReference>
<feature type="domain" description="Metallo-beta-lactamase" evidence="2">
    <location>
        <begin position="13"/>
        <end position="228"/>
    </location>
</feature>
<evidence type="ECO:0000313" key="4">
    <source>
        <dbReference type="EMBL" id="TWU00842.1"/>
    </source>
</evidence>
<dbReference type="InterPro" id="IPR022712">
    <property type="entry name" value="Beta_Casp"/>
</dbReference>
<gene>
    <name evidence="4" type="ORF">Pla52n_42110</name>
</gene>
<dbReference type="Pfam" id="PF07521">
    <property type="entry name" value="RMMBL"/>
    <property type="match status" value="1"/>
</dbReference>
<dbReference type="Gene3D" id="3.40.50.10890">
    <property type="match status" value="1"/>
</dbReference>